<evidence type="ECO:0000259" key="10">
    <source>
        <dbReference type="Pfam" id="PF04290"/>
    </source>
</evidence>
<dbReference type="InterPro" id="IPR007387">
    <property type="entry name" value="TRAP_DctQ"/>
</dbReference>
<evidence type="ECO:0000256" key="7">
    <source>
        <dbReference type="ARBA" id="ARBA00023136"/>
    </source>
</evidence>
<evidence type="ECO:0000256" key="5">
    <source>
        <dbReference type="ARBA" id="ARBA00022692"/>
    </source>
</evidence>
<evidence type="ECO:0000313" key="11">
    <source>
        <dbReference type="EMBL" id="QDY70648.1"/>
    </source>
</evidence>
<feature type="transmembrane region" description="Helical" evidence="9">
    <location>
        <begin position="101"/>
        <end position="119"/>
    </location>
</feature>
<evidence type="ECO:0000256" key="2">
    <source>
        <dbReference type="ARBA" id="ARBA00022448"/>
    </source>
</evidence>
<feature type="transmembrane region" description="Helical" evidence="9">
    <location>
        <begin position="26"/>
        <end position="44"/>
    </location>
</feature>
<evidence type="ECO:0000256" key="6">
    <source>
        <dbReference type="ARBA" id="ARBA00022989"/>
    </source>
</evidence>
<dbReference type="OrthoDB" id="4250245at2"/>
<keyword evidence="2 9" id="KW-0813">Transport</keyword>
<dbReference type="AlphaFoldDB" id="A0A5B8J1F1"/>
<gene>
    <name evidence="11" type="ORF">FPZ52_13255</name>
</gene>
<dbReference type="GO" id="GO:0015740">
    <property type="term" value="P:C4-dicarboxylate transport"/>
    <property type="evidence" value="ECO:0007669"/>
    <property type="project" value="TreeGrafter"/>
</dbReference>
<proteinExistence type="inferred from homology"/>
<feature type="domain" description="Tripartite ATP-independent periplasmic transporters DctQ component" evidence="10">
    <location>
        <begin position="38"/>
        <end position="171"/>
    </location>
</feature>
<dbReference type="RefSeq" id="WP_146366064.1">
    <property type="nucleotide sequence ID" value="NZ_CP042262.1"/>
</dbReference>
<sequence length="176" mass="20011">MTQTRDTDEDEDVGALDTGIRLLNKGFVICAAVALILMMLHVTLDVAARATGTVNLIGTLEIVSYYYMILLVMLPMGYVELKHEHIRVDLFVQMMPNWLQFALYLLSCLLGLIFFGMMLRQSILDAWTSTTRQETIMSNFIFYIWPSRWALPLGFAGILLAVLANLLKAIRYRKAL</sequence>
<evidence type="ECO:0000256" key="9">
    <source>
        <dbReference type="RuleBase" id="RU369079"/>
    </source>
</evidence>
<keyword evidence="6 9" id="KW-1133">Transmembrane helix</keyword>
<keyword evidence="12" id="KW-1185">Reference proteome</keyword>
<dbReference type="Proteomes" id="UP000318483">
    <property type="component" value="Plasmid unnamed1"/>
</dbReference>
<protein>
    <recommendedName>
        <fullName evidence="9">TRAP transporter small permease protein</fullName>
    </recommendedName>
</protein>
<accession>A0A5B8J1F1</accession>
<dbReference type="GO" id="GO:0005886">
    <property type="term" value="C:plasma membrane"/>
    <property type="evidence" value="ECO:0007669"/>
    <property type="project" value="UniProtKB-SubCell"/>
</dbReference>
<comment type="subunit">
    <text evidence="9">The complex comprises the extracytoplasmic solute receptor protein and the two transmembrane proteins.</text>
</comment>
<organism evidence="11 12">
    <name type="scientific">Qingshengfaniella alkalisoli</name>
    <dbReference type="NCBI Taxonomy" id="2599296"/>
    <lineage>
        <taxon>Bacteria</taxon>
        <taxon>Pseudomonadati</taxon>
        <taxon>Pseudomonadota</taxon>
        <taxon>Alphaproteobacteria</taxon>
        <taxon>Rhodobacterales</taxon>
        <taxon>Paracoccaceae</taxon>
        <taxon>Qingshengfaniella</taxon>
    </lineage>
</organism>
<evidence type="ECO:0000256" key="1">
    <source>
        <dbReference type="ARBA" id="ARBA00004429"/>
    </source>
</evidence>
<reference evidence="11 12" key="1">
    <citation type="submission" date="2019-07" db="EMBL/GenBank/DDBJ databases">
        <title>Litoreibacter alkalisoli sp. nov., isolated from saline-alkaline soil.</title>
        <authorList>
            <person name="Wang S."/>
            <person name="Xu L."/>
            <person name="Xing Y.-T."/>
            <person name="Sun J.-Q."/>
        </authorList>
    </citation>
    <scope>NUCLEOTIDE SEQUENCE [LARGE SCALE GENOMIC DNA]</scope>
    <source>
        <strain evidence="11 12">LN3S51</strain>
        <plasmid evidence="11 12">unnamed1</plasmid>
    </source>
</reference>
<dbReference type="EMBL" id="CP042262">
    <property type="protein sequence ID" value="QDY70648.1"/>
    <property type="molecule type" value="Genomic_DNA"/>
</dbReference>
<keyword evidence="11" id="KW-0614">Plasmid</keyword>
<dbReference type="PANTHER" id="PTHR35011">
    <property type="entry name" value="2,3-DIKETO-L-GULONATE TRAP TRANSPORTER SMALL PERMEASE PROTEIN YIAM"/>
    <property type="match status" value="1"/>
</dbReference>
<keyword evidence="3" id="KW-1003">Cell membrane</keyword>
<comment type="subcellular location">
    <subcellularLocation>
        <location evidence="1 9">Cell inner membrane</location>
        <topology evidence="1 9">Multi-pass membrane protein</topology>
    </subcellularLocation>
</comment>
<name>A0A5B8J1F1_9RHOB</name>
<dbReference type="GO" id="GO:0022857">
    <property type="term" value="F:transmembrane transporter activity"/>
    <property type="evidence" value="ECO:0007669"/>
    <property type="project" value="UniProtKB-UniRule"/>
</dbReference>
<comment type="similarity">
    <text evidence="8 9">Belongs to the TRAP transporter small permease family.</text>
</comment>
<feature type="transmembrane region" description="Helical" evidence="9">
    <location>
        <begin position="149"/>
        <end position="167"/>
    </location>
</feature>
<keyword evidence="7 9" id="KW-0472">Membrane</keyword>
<dbReference type="InterPro" id="IPR055348">
    <property type="entry name" value="DctQ"/>
</dbReference>
<feature type="transmembrane region" description="Helical" evidence="9">
    <location>
        <begin position="64"/>
        <end position="81"/>
    </location>
</feature>
<dbReference type="Pfam" id="PF04290">
    <property type="entry name" value="DctQ"/>
    <property type="match status" value="1"/>
</dbReference>
<dbReference type="PANTHER" id="PTHR35011:SF10">
    <property type="entry name" value="TRAP TRANSPORTER SMALL PERMEASE PROTEIN"/>
    <property type="match status" value="1"/>
</dbReference>
<geneLocation type="plasmid" evidence="11 12">
    <name>unnamed1</name>
</geneLocation>
<dbReference type="KEGG" id="lit:FPZ52_13255"/>
<evidence type="ECO:0000256" key="4">
    <source>
        <dbReference type="ARBA" id="ARBA00022519"/>
    </source>
</evidence>
<evidence type="ECO:0000256" key="8">
    <source>
        <dbReference type="ARBA" id="ARBA00038436"/>
    </source>
</evidence>
<evidence type="ECO:0000313" key="12">
    <source>
        <dbReference type="Proteomes" id="UP000318483"/>
    </source>
</evidence>
<comment type="function">
    <text evidence="9">Part of the tripartite ATP-independent periplasmic (TRAP) transport system.</text>
</comment>
<keyword evidence="5 9" id="KW-0812">Transmembrane</keyword>
<evidence type="ECO:0000256" key="3">
    <source>
        <dbReference type="ARBA" id="ARBA00022475"/>
    </source>
</evidence>
<keyword evidence="4 9" id="KW-0997">Cell inner membrane</keyword>